<dbReference type="AlphaFoldDB" id="A0A9P1D065"/>
<evidence type="ECO:0000313" key="3">
    <source>
        <dbReference type="EMBL" id="CAL1153990.1"/>
    </source>
</evidence>
<evidence type="ECO:0000313" key="2">
    <source>
        <dbReference type="EMBL" id="CAI4000615.1"/>
    </source>
</evidence>
<evidence type="ECO:0000313" key="4">
    <source>
        <dbReference type="EMBL" id="CAL4787927.1"/>
    </source>
</evidence>
<dbReference type="OrthoDB" id="416754at2759"/>
<dbReference type="EMBL" id="CAMXCT020002811">
    <property type="protein sequence ID" value="CAL1153990.1"/>
    <property type="molecule type" value="Genomic_DNA"/>
</dbReference>
<accession>A0A9P1D065</accession>
<organism evidence="2">
    <name type="scientific">Cladocopium goreaui</name>
    <dbReference type="NCBI Taxonomy" id="2562237"/>
    <lineage>
        <taxon>Eukaryota</taxon>
        <taxon>Sar</taxon>
        <taxon>Alveolata</taxon>
        <taxon>Dinophyceae</taxon>
        <taxon>Suessiales</taxon>
        <taxon>Symbiodiniaceae</taxon>
        <taxon>Cladocopium</taxon>
    </lineage>
</organism>
<dbReference type="EMBL" id="CAMXCT030002811">
    <property type="protein sequence ID" value="CAL4787927.1"/>
    <property type="molecule type" value="Genomic_DNA"/>
</dbReference>
<protein>
    <submittedName>
        <fullName evidence="4">Monoacylglycerol lipase (MGL)</fullName>
    </submittedName>
</protein>
<dbReference type="Proteomes" id="UP001152797">
    <property type="component" value="Unassembled WGS sequence"/>
</dbReference>
<dbReference type="Pfam" id="PF12146">
    <property type="entry name" value="Hydrolase_4"/>
    <property type="match status" value="1"/>
</dbReference>
<reference evidence="3" key="2">
    <citation type="submission" date="2024-04" db="EMBL/GenBank/DDBJ databases">
        <authorList>
            <person name="Chen Y."/>
            <person name="Shah S."/>
            <person name="Dougan E. K."/>
            <person name="Thang M."/>
            <person name="Chan C."/>
        </authorList>
    </citation>
    <scope>NUCLEOTIDE SEQUENCE [LARGE SCALE GENOMIC DNA]</scope>
</reference>
<sequence length="128" mass="14230">MPLKRAFDPKLIVSDAAALRAWEDDPLVSRGRITPGYLTEMLRLQDALAEHLKRLKVPVLLLWGTGDQVVTEAGQKLVLAAAPGASQLKRYDGGFHNLLAEPKLKDQVIEDISCWIQEVSKQFLAVKK</sequence>
<evidence type="ECO:0000259" key="1">
    <source>
        <dbReference type="Pfam" id="PF12146"/>
    </source>
</evidence>
<dbReference type="InterPro" id="IPR051044">
    <property type="entry name" value="MAG_DAG_Lipase"/>
</dbReference>
<evidence type="ECO:0000313" key="5">
    <source>
        <dbReference type="Proteomes" id="UP001152797"/>
    </source>
</evidence>
<dbReference type="EMBL" id="CAMXCT010002811">
    <property type="protein sequence ID" value="CAI4000615.1"/>
    <property type="molecule type" value="Genomic_DNA"/>
</dbReference>
<comment type="caution">
    <text evidence="2">The sequence shown here is derived from an EMBL/GenBank/DDBJ whole genome shotgun (WGS) entry which is preliminary data.</text>
</comment>
<name>A0A9P1D065_9DINO</name>
<dbReference type="Gene3D" id="3.40.50.1820">
    <property type="entry name" value="alpha/beta hydrolase"/>
    <property type="match status" value="1"/>
</dbReference>
<dbReference type="SUPFAM" id="SSF53474">
    <property type="entry name" value="alpha/beta-Hydrolases"/>
    <property type="match status" value="1"/>
</dbReference>
<dbReference type="PANTHER" id="PTHR11614">
    <property type="entry name" value="PHOSPHOLIPASE-RELATED"/>
    <property type="match status" value="1"/>
</dbReference>
<reference evidence="2" key="1">
    <citation type="submission" date="2022-10" db="EMBL/GenBank/DDBJ databases">
        <authorList>
            <person name="Chen Y."/>
            <person name="Dougan E. K."/>
            <person name="Chan C."/>
            <person name="Rhodes N."/>
            <person name="Thang M."/>
        </authorList>
    </citation>
    <scope>NUCLEOTIDE SEQUENCE</scope>
</reference>
<keyword evidence="5" id="KW-1185">Reference proteome</keyword>
<gene>
    <name evidence="2" type="ORF">C1SCF055_LOCUS26721</name>
</gene>
<feature type="domain" description="Serine aminopeptidase S33" evidence="1">
    <location>
        <begin position="5"/>
        <end position="102"/>
    </location>
</feature>
<proteinExistence type="predicted"/>
<dbReference type="InterPro" id="IPR022742">
    <property type="entry name" value="Hydrolase_4"/>
</dbReference>
<dbReference type="InterPro" id="IPR029058">
    <property type="entry name" value="AB_hydrolase_fold"/>
</dbReference>